<keyword evidence="2" id="KW-1185">Reference proteome</keyword>
<evidence type="ECO:0000313" key="2">
    <source>
        <dbReference type="Proteomes" id="UP001595807"/>
    </source>
</evidence>
<evidence type="ECO:0000313" key="1">
    <source>
        <dbReference type="EMBL" id="MFC3928925.1"/>
    </source>
</evidence>
<organism evidence="1 2">
    <name type="scientific">Streptococcus caprae</name>
    <dbReference type="NCBI Taxonomy" id="1640501"/>
    <lineage>
        <taxon>Bacteria</taxon>
        <taxon>Bacillati</taxon>
        <taxon>Bacillota</taxon>
        <taxon>Bacilli</taxon>
        <taxon>Lactobacillales</taxon>
        <taxon>Streptococcaceae</taxon>
        <taxon>Streptococcus</taxon>
    </lineage>
</organism>
<dbReference type="RefSeq" id="WP_380427898.1">
    <property type="nucleotide sequence ID" value="NZ_JBHRZV010000052.1"/>
</dbReference>
<name>A0ABV8CXN3_9STRE</name>
<gene>
    <name evidence="1" type="ORF">ACFORF_10220</name>
</gene>
<dbReference type="EMBL" id="JBHRZV010000052">
    <property type="protein sequence ID" value="MFC3928925.1"/>
    <property type="molecule type" value="Genomic_DNA"/>
</dbReference>
<dbReference type="SUPFAM" id="SSF51905">
    <property type="entry name" value="FAD/NAD(P)-binding domain"/>
    <property type="match status" value="1"/>
</dbReference>
<sequence>MSKSVIVIGAGMGGLSAAIRLQLQGYQVETVEKNDQPV</sequence>
<dbReference type="InterPro" id="IPR036188">
    <property type="entry name" value="FAD/NAD-bd_sf"/>
</dbReference>
<comment type="caution">
    <text evidence="1">The sequence shown here is derived from an EMBL/GenBank/DDBJ whole genome shotgun (WGS) entry which is preliminary data.</text>
</comment>
<proteinExistence type="predicted"/>
<dbReference type="Pfam" id="PF13450">
    <property type="entry name" value="NAD_binding_8"/>
    <property type="match status" value="1"/>
</dbReference>
<dbReference type="Proteomes" id="UP001595807">
    <property type="component" value="Unassembled WGS sequence"/>
</dbReference>
<reference evidence="2" key="1">
    <citation type="journal article" date="2019" name="Int. J. Syst. Evol. Microbiol.">
        <title>The Global Catalogue of Microorganisms (GCM) 10K type strain sequencing project: providing services to taxonomists for standard genome sequencing and annotation.</title>
        <authorList>
            <consortium name="The Broad Institute Genomics Platform"/>
            <consortium name="The Broad Institute Genome Sequencing Center for Infectious Disease"/>
            <person name="Wu L."/>
            <person name="Ma J."/>
        </authorList>
    </citation>
    <scope>NUCLEOTIDE SEQUENCE [LARGE SCALE GENOMIC DNA]</scope>
    <source>
        <strain evidence="2">CCUG 67170</strain>
    </source>
</reference>
<dbReference type="Gene3D" id="3.50.50.60">
    <property type="entry name" value="FAD/NAD(P)-binding domain"/>
    <property type="match status" value="1"/>
</dbReference>
<protein>
    <submittedName>
        <fullName evidence="1">FAD-dependent oxidoreductase</fullName>
    </submittedName>
</protein>
<accession>A0ABV8CXN3</accession>